<sequence>MNEQEQLLRFQNVVNQLIDPEKGCPWDREQTPLSMCEYLIEECHELVDAVRSGKPGHACDEMGDLLFVLLLMARRFELAGQFSLGDALKMGADKMTRRHPHVFGDVGCESIDQLMKNWAAIKKAEKEKEAGEPKGTLSSVPSGLPPLTKAYRLHAKAAGTGFTWEDDEEVERQVEAEWLELLDARASGSDEAKEHELGDMIFTLVELGRRMGVKAGAAVDFAANRFRARFDAMEALARERGLDFKALSLDEKDELWNEVKSAEPKIESGAAVDFAAPRETPED</sequence>
<dbReference type="GO" id="GO:0046052">
    <property type="term" value="P:UTP catabolic process"/>
    <property type="evidence" value="ECO:0007669"/>
    <property type="project" value="TreeGrafter"/>
</dbReference>
<dbReference type="RefSeq" id="WP_304123955.1">
    <property type="nucleotide sequence ID" value="NZ_DYZA01000235.1"/>
</dbReference>
<dbReference type="InterPro" id="IPR004518">
    <property type="entry name" value="MazG-like_dom"/>
</dbReference>
<dbReference type="GO" id="GO:0047429">
    <property type="term" value="F:nucleoside triphosphate diphosphatase activity"/>
    <property type="evidence" value="ECO:0007669"/>
    <property type="project" value="UniProtKB-EC"/>
</dbReference>
<organism evidence="2 3">
    <name type="scientific">Mailhella massiliensis</name>
    <dbReference type="NCBI Taxonomy" id="1903261"/>
    <lineage>
        <taxon>Bacteria</taxon>
        <taxon>Pseudomonadati</taxon>
        <taxon>Thermodesulfobacteriota</taxon>
        <taxon>Desulfovibrionia</taxon>
        <taxon>Desulfovibrionales</taxon>
        <taxon>Desulfovibrionaceae</taxon>
        <taxon>Mailhella</taxon>
    </lineage>
</organism>
<evidence type="ECO:0000313" key="3">
    <source>
        <dbReference type="Proteomes" id="UP000698963"/>
    </source>
</evidence>
<dbReference type="Gene3D" id="1.10.287.1080">
    <property type="entry name" value="MazG-like"/>
    <property type="match status" value="2"/>
</dbReference>
<dbReference type="Pfam" id="PF03819">
    <property type="entry name" value="MazG"/>
    <property type="match status" value="1"/>
</dbReference>
<keyword evidence="2" id="KW-0378">Hydrolase</keyword>
<evidence type="ECO:0000259" key="1">
    <source>
        <dbReference type="Pfam" id="PF03819"/>
    </source>
</evidence>
<dbReference type="NCBIfam" id="NF007113">
    <property type="entry name" value="PRK09562.1"/>
    <property type="match status" value="1"/>
</dbReference>
<dbReference type="CDD" id="cd11529">
    <property type="entry name" value="NTP-PPase_MazG_Cterm"/>
    <property type="match status" value="1"/>
</dbReference>
<dbReference type="InterPro" id="IPR048011">
    <property type="entry name" value="NTP-PPase_MazG-like_C"/>
</dbReference>
<dbReference type="PANTHER" id="PTHR30522:SF0">
    <property type="entry name" value="NUCLEOSIDE TRIPHOSPHATE PYROPHOSPHOHYDROLASE"/>
    <property type="match status" value="1"/>
</dbReference>
<dbReference type="Proteomes" id="UP000698963">
    <property type="component" value="Unassembled WGS sequence"/>
</dbReference>
<dbReference type="EC" id="3.6.1.9" evidence="2"/>
<evidence type="ECO:0000313" key="2">
    <source>
        <dbReference type="EMBL" id="HJD98257.1"/>
    </source>
</evidence>
<dbReference type="GO" id="GO:0046061">
    <property type="term" value="P:dATP catabolic process"/>
    <property type="evidence" value="ECO:0007669"/>
    <property type="project" value="TreeGrafter"/>
</dbReference>
<name>A0A921AYM5_9BACT</name>
<dbReference type="AlphaFoldDB" id="A0A921AYM5"/>
<gene>
    <name evidence="2" type="primary">mazG</name>
    <name evidence="2" type="ORF">K8W16_11510</name>
</gene>
<dbReference type="GO" id="GO:0006203">
    <property type="term" value="P:dGTP catabolic process"/>
    <property type="evidence" value="ECO:0007669"/>
    <property type="project" value="TreeGrafter"/>
</dbReference>
<protein>
    <submittedName>
        <fullName evidence="2">Nucleoside triphosphate pyrophosphohydrolase</fullName>
        <ecNumber evidence="2">3.6.1.9</ecNumber>
    </submittedName>
</protein>
<reference evidence="2" key="1">
    <citation type="journal article" date="2021" name="PeerJ">
        <title>Extensive microbial diversity within the chicken gut microbiome revealed by metagenomics and culture.</title>
        <authorList>
            <person name="Gilroy R."/>
            <person name="Ravi A."/>
            <person name="Getino M."/>
            <person name="Pursley I."/>
            <person name="Horton D.L."/>
            <person name="Alikhan N.F."/>
            <person name="Baker D."/>
            <person name="Gharbi K."/>
            <person name="Hall N."/>
            <person name="Watson M."/>
            <person name="Adriaenssens E.M."/>
            <person name="Foster-Nyarko E."/>
            <person name="Jarju S."/>
            <person name="Secka A."/>
            <person name="Antonio M."/>
            <person name="Oren A."/>
            <person name="Chaudhuri R.R."/>
            <person name="La Ragione R."/>
            <person name="Hildebrand F."/>
            <person name="Pallen M.J."/>
        </authorList>
    </citation>
    <scope>NUCLEOTIDE SEQUENCE</scope>
    <source>
        <strain evidence="2">ChiGjej2B2-19336</strain>
    </source>
</reference>
<dbReference type="CDD" id="cd11528">
    <property type="entry name" value="NTP-PPase_MazG_Nterm"/>
    <property type="match status" value="1"/>
</dbReference>
<dbReference type="GO" id="GO:0046076">
    <property type="term" value="P:dTTP catabolic process"/>
    <property type="evidence" value="ECO:0007669"/>
    <property type="project" value="TreeGrafter"/>
</dbReference>
<dbReference type="GO" id="GO:0046081">
    <property type="term" value="P:dUTP catabolic process"/>
    <property type="evidence" value="ECO:0007669"/>
    <property type="project" value="TreeGrafter"/>
</dbReference>
<comment type="caution">
    <text evidence="2">The sequence shown here is derived from an EMBL/GenBank/DDBJ whole genome shotgun (WGS) entry which is preliminary data.</text>
</comment>
<dbReference type="SUPFAM" id="SSF101386">
    <property type="entry name" value="all-alpha NTP pyrophosphatases"/>
    <property type="match status" value="2"/>
</dbReference>
<dbReference type="EMBL" id="DYZA01000235">
    <property type="protein sequence ID" value="HJD98257.1"/>
    <property type="molecule type" value="Genomic_DNA"/>
</dbReference>
<accession>A0A921AYM5</accession>
<dbReference type="GO" id="GO:0046047">
    <property type="term" value="P:TTP catabolic process"/>
    <property type="evidence" value="ECO:0007669"/>
    <property type="project" value="TreeGrafter"/>
</dbReference>
<dbReference type="NCBIfam" id="TIGR00444">
    <property type="entry name" value="mazG"/>
    <property type="match status" value="1"/>
</dbReference>
<dbReference type="PANTHER" id="PTHR30522">
    <property type="entry name" value="NUCLEOSIDE TRIPHOSPHATE PYROPHOSPHOHYDROLASE"/>
    <property type="match status" value="1"/>
</dbReference>
<dbReference type="InterPro" id="IPR048015">
    <property type="entry name" value="NTP-PPase_MazG-like_N"/>
</dbReference>
<dbReference type="InterPro" id="IPR011551">
    <property type="entry name" value="NTP_PyrPHydrolase_MazG"/>
</dbReference>
<reference evidence="2" key="2">
    <citation type="submission" date="2021-09" db="EMBL/GenBank/DDBJ databases">
        <authorList>
            <person name="Gilroy R."/>
        </authorList>
    </citation>
    <scope>NUCLEOTIDE SEQUENCE</scope>
    <source>
        <strain evidence="2">ChiGjej2B2-19336</strain>
    </source>
</reference>
<proteinExistence type="predicted"/>
<feature type="domain" description="NTP pyrophosphohydrolase MazG-like" evidence="1">
    <location>
        <begin position="30"/>
        <end position="103"/>
    </location>
</feature>